<dbReference type="PROSITE" id="PS51273">
    <property type="entry name" value="GATASE_TYPE_1"/>
    <property type="match status" value="1"/>
</dbReference>
<keyword evidence="11" id="KW-1185">Reference proteome</keyword>
<organism evidence="10 11">
    <name type="scientific">Thiospirochaeta perfilievii</name>
    <dbReference type="NCBI Taxonomy" id="252967"/>
    <lineage>
        <taxon>Bacteria</taxon>
        <taxon>Pseudomonadati</taxon>
        <taxon>Spirochaetota</taxon>
        <taxon>Spirochaetia</taxon>
        <taxon>Spirochaetales</taxon>
        <taxon>Spirochaetaceae</taxon>
        <taxon>Thiospirochaeta</taxon>
    </lineage>
</organism>
<evidence type="ECO:0000256" key="3">
    <source>
        <dbReference type="ARBA" id="ARBA00022741"/>
    </source>
</evidence>
<dbReference type="SUPFAM" id="SSF52317">
    <property type="entry name" value="Class I glutamine amidotransferase-like"/>
    <property type="match status" value="1"/>
</dbReference>
<feature type="domain" description="Phosphoribosylformylglycinamidine synthase linker" evidence="9">
    <location>
        <begin position="177"/>
        <end position="226"/>
    </location>
</feature>
<dbReference type="SUPFAM" id="SSF55326">
    <property type="entry name" value="PurM N-terminal domain-like"/>
    <property type="match status" value="2"/>
</dbReference>
<dbReference type="Pfam" id="PF02769">
    <property type="entry name" value="AIRS_C"/>
    <property type="match status" value="1"/>
</dbReference>
<evidence type="ECO:0000256" key="7">
    <source>
        <dbReference type="SAM" id="MobiDB-lite"/>
    </source>
</evidence>
<evidence type="ECO:0000313" key="11">
    <source>
        <dbReference type="Proteomes" id="UP000323824"/>
    </source>
</evidence>
<evidence type="ECO:0000259" key="8">
    <source>
        <dbReference type="Pfam" id="PF02769"/>
    </source>
</evidence>
<dbReference type="GO" id="GO:0004642">
    <property type="term" value="F:phosphoribosylformylglycinamidine synthase activity"/>
    <property type="evidence" value="ECO:0007669"/>
    <property type="project" value="UniProtKB-EC"/>
</dbReference>
<evidence type="ECO:0000256" key="1">
    <source>
        <dbReference type="ARBA" id="ARBA00022598"/>
    </source>
</evidence>
<dbReference type="EC" id="6.3.5.3" evidence="10"/>
<reference evidence="10 11" key="2">
    <citation type="submission" date="2019-09" db="EMBL/GenBank/DDBJ databases">
        <title>Complete Genome Sequence and Methylome Analysis of free living Spirochaetas.</title>
        <authorList>
            <person name="Leshcheva N."/>
            <person name="Mikheeva N."/>
        </authorList>
    </citation>
    <scope>NUCLEOTIDE SEQUENCE [LARGE SCALE GENOMIC DNA]</scope>
    <source>
        <strain evidence="10 11">P</strain>
    </source>
</reference>
<evidence type="ECO:0000259" key="9">
    <source>
        <dbReference type="Pfam" id="PF18072"/>
    </source>
</evidence>
<dbReference type="InterPro" id="IPR029062">
    <property type="entry name" value="Class_I_gatase-like"/>
</dbReference>
<dbReference type="GO" id="GO:0005737">
    <property type="term" value="C:cytoplasm"/>
    <property type="evidence" value="ECO:0007669"/>
    <property type="project" value="TreeGrafter"/>
</dbReference>
<evidence type="ECO:0000256" key="5">
    <source>
        <dbReference type="ARBA" id="ARBA00022840"/>
    </source>
</evidence>
<dbReference type="Gene3D" id="3.30.1330.10">
    <property type="entry name" value="PurM-like, N-terminal domain"/>
    <property type="match status" value="2"/>
</dbReference>
<accession>A0A5C1QE85</accession>
<dbReference type="PANTHER" id="PTHR10099:SF1">
    <property type="entry name" value="PHOSPHORIBOSYLFORMYLGLYCINAMIDINE SYNTHASE"/>
    <property type="match status" value="1"/>
</dbReference>
<dbReference type="InterPro" id="IPR036921">
    <property type="entry name" value="PurM-like_N_sf"/>
</dbReference>
<dbReference type="Proteomes" id="UP000323824">
    <property type="component" value="Chromosome"/>
</dbReference>
<dbReference type="PANTHER" id="PTHR10099">
    <property type="entry name" value="PHOSPHORIBOSYLFORMYLGLYCINAMIDINE SYNTHASE"/>
    <property type="match status" value="1"/>
</dbReference>
<keyword evidence="6" id="KW-0460">Magnesium</keyword>
<dbReference type="OrthoDB" id="9804441at2"/>
<evidence type="ECO:0000256" key="6">
    <source>
        <dbReference type="ARBA" id="ARBA00022842"/>
    </source>
</evidence>
<gene>
    <name evidence="10" type="ORF">EW093_09395</name>
</gene>
<dbReference type="Pfam" id="PF13507">
    <property type="entry name" value="GATase_5"/>
    <property type="match status" value="1"/>
</dbReference>
<dbReference type="AlphaFoldDB" id="A0A5C1QE85"/>
<dbReference type="Gene3D" id="3.90.650.10">
    <property type="entry name" value="PurM-like C-terminal domain"/>
    <property type="match status" value="2"/>
</dbReference>
<evidence type="ECO:0000256" key="2">
    <source>
        <dbReference type="ARBA" id="ARBA00022723"/>
    </source>
</evidence>
<dbReference type="CDD" id="cd02204">
    <property type="entry name" value="PurL_repeat2"/>
    <property type="match status" value="1"/>
</dbReference>
<keyword evidence="4" id="KW-0658">Purine biosynthesis</keyword>
<dbReference type="KEGG" id="sper:EW093_09395"/>
<keyword evidence="1 10" id="KW-0436">Ligase</keyword>
<dbReference type="CDD" id="cd02203">
    <property type="entry name" value="PurL_repeat1"/>
    <property type="match status" value="1"/>
</dbReference>
<dbReference type="NCBIfam" id="TIGR01857">
    <property type="entry name" value="FGAM-synthase"/>
    <property type="match status" value="1"/>
</dbReference>
<keyword evidence="2" id="KW-0479">Metal-binding</keyword>
<keyword evidence="3" id="KW-0547">Nucleotide-binding</keyword>
<name>A0A5C1QE85_9SPIO</name>
<feature type="domain" description="PurM-like C-terminal" evidence="8">
    <location>
        <begin position="439"/>
        <end position="590"/>
    </location>
</feature>
<dbReference type="Pfam" id="PF18072">
    <property type="entry name" value="FGAR-AT_linker"/>
    <property type="match status" value="1"/>
</dbReference>
<keyword evidence="5" id="KW-0067">ATP-binding</keyword>
<evidence type="ECO:0000313" key="10">
    <source>
        <dbReference type="EMBL" id="QEN06375.1"/>
    </source>
</evidence>
<dbReference type="InterPro" id="IPR036676">
    <property type="entry name" value="PurM-like_C_sf"/>
</dbReference>
<feature type="region of interest" description="Disordered" evidence="7">
    <location>
        <begin position="452"/>
        <end position="482"/>
    </location>
</feature>
<dbReference type="SMART" id="SM01211">
    <property type="entry name" value="GATase_5"/>
    <property type="match status" value="1"/>
</dbReference>
<dbReference type="FunFam" id="3.30.1330.10:FF:000013">
    <property type="entry name" value="Phosphoribosylformylglycinamidine synthase"/>
    <property type="match status" value="1"/>
</dbReference>
<dbReference type="Gene3D" id="3.40.50.880">
    <property type="match status" value="1"/>
</dbReference>
<dbReference type="InterPro" id="IPR010141">
    <property type="entry name" value="FGAM_synthase"/>
</dbReference>
<protein>
    <submittedName>
        <fullName evidence="10">Phosphoribosylformylglycinamidine synthase</fullName>
        <ecNumber evidence="10">6.3.5.3</ecNumber>
    </submittedName>
</protein>
<dbReference type="EMBL" id="CP035807">
    <property type="protein sequence ID" value="QEN06375.1"/>
    <property type="molecule type" value="Genomic_DNA"/>
</dbReference>
<reference evidence="10 11" key="1">
    <citation type="submission" date="2019-02" db="EMBL/GenBank/DDBJ databases">
        <authorList>
            <person name="Fomenkov A."/>
            <person name="Dubinina G."/>
            <person name="Grabovich M."/>
            <person name="Vincze T."/>
            <person name="Roberts R.J."/>
        </authorList>
    </citation>
    <scope>NUCLEOTIDE SEQUENCE [LARGE SCALE GENOMIC DNA]</scope>
    <source>
        <strain evidence="10 11">P</strain>
    </source>
</reference>
<evidence type="ECO:0000256" key="4">
    <source>
        <dbReference type="ARBA" id="ARBA00022755"/>
    </source>
</evidence>
<dbReference type="InterPro" id="IPR041609">
    <property type="entry name" value="PurL_linker"/>
</dbReference>
<dbReference type="GO" id="GO:0046872">
    <property type="term" value="F:metal ion binding"/>
    <property type="evidence" value="ECO:0007669"/>
    <property type="project" value="UniProtKB-KW"/>
</dbReference>
<dbReference type="InterPro" id="IPR010918">
    <property type="entry name" value="PurM-like_C_dom"/>
</dbReference>
<dbReference type="SUPFAM" id="SSF56042">
    <property type="entry name" value="PurM C-terminal domain-like"/>
    <property type="match status" value="2"/>
</dbReference>
<dbReference type="GO" id="GO:0006164">
    <property type="term" value="P:purine nucleotide biosynthetic process"/>
    <property type="evidence" value="ECO:0007669"/>
    <property type="project" value="UniProtKB-KW"/>
</dbReference>
<proteinExistence type="predicted"/>
<dbReference type="GO" id="GO:0005524">
    <property type="term" value="F:ATP binding"/>
    <property type="evidence" value="ECO:0007669"/>
    <property type="project" value="UniProtKB-KW"/>
</dbReference>
<sequence length="1238" mass="136934">MIKRVYVEKKRDFSVAADHLLQDLKSHLSLTGLTGVRVIIRYDIEDISDRVYKEALTTVFSEPPVDNFYQENIDLTNEKSFAVEYLPGQYDQRADSAEQCIQIMAPGENPSIKTAMQYVFSGEITDNDLDKIKKYLINPVDSREAKLEKPETLHEVEVIPADVVYFNNFIRKSESEIKELRKTLGLAMSDLDLLHCQKYFRDEEKRDPSITEIKMLDTYWSDHCRHTTFMTRLKNITFDDGKYSKPIKESYDLYLKTRERLYVGKDKDISLMDMAVLAAKDLRSRGLMENLEESEEVNACSIIVPAVIDGVEEEWLIQFKNETHNHPTEIEPFGGAATCLGGCIRDPLSGRSYVYQAMRVTGAGSPLTAIEDTIPGKLPQRKICTEAAHGYSSYGNQIGLATGNVTEIYHEGYTAKRMEIGAVIAAAPRSNVTRDSAAPGDIIVLTGGKTGRDGCGGATGSSKEHTEESIETSGAEVQKGNPPVERKIQRLFRNPEASKMIKICNDFGAGGISVAIAELADGLIIDLDVVPKKYNGLDGTELTISESQERMAVVLDPKDVKRFIDLCEEENLEAVEVAVVTKEPRVKINWRGKEIVSMARSFINTNGVLQDMDIESKSPNENNSWFKNSAVVKSTGSIKKDWLNNLSDLNVCSQKGLIETFDSTIGASSVLLPFGGKTQQTPTDVMCAKIPVLKGDTSNGTLMSFGFDPDLSSWSPFHGAAYAVVESAAKIVAAGGELSEIRLTFQEYFERLGTDPVKWGKPFNALLGAYKAQTELKIGAIGGKDSMSGTFEELHVPPTLVSFAVAPVDVNHVISPEFKSSGNSVVYIPLPKDEFDIPNYPMVEKLFNNITNLIKSEVILSAQTVRKGGIASAISKMAFGNQIGVELNNTLNIEELLKTNLSSFIVEVKNEDELIDIDYQVIGTTISEPVIKVLGESIKLDKMITTWEKTLQDVYPIRVEDRQKEVKVSYMVDKTIKPRVKVENPRVIIPVFPGTNCEYDTAKAFTDAGAIAETFVINNLSEDHIKESISQMVEKIDNSQIIMIPGGFSAGDEPEGSAKFIAAFFRNPEIKDAVHRLLHQRDGLMMGICNGFQALVKLGLVPYGEIRDIDEHDPTLTYNTIGRHISMMAETEVVSNLSPWLSQCSVGDRHQIALSHGEGRFIIDETLAKKLIDNGQIATQYKGKNPNGSVMAIEGITSPDGRVFGKMGHSERVGSNVCKNIYGNKDQAIFKAGVNYFK</sequence>